<dbReference type="InterPro" id="IPR023214">
    <property type="entry name" value="HAD_sf"/>
</dbReference>
<proteinExistence type="predicted"/>
<evidence type="ECO:0008006" key="3">
    <source>
        <dbReference type="Google" id="ProtNLM"/>
    </source>
</evidence>
<reference evidence="1 2" key="1">
    <citation type="journal article" date="2007" name="Genome Res.">
        <title>Genome characteristics of facultatively symbiotic Frankia sp. strains reflect host range and host plant biogeography.</title>
        <authorList>
            <person name="Normand P."/>
            <person name="Lapierre P."/>
            <person name="Tisa L.S."/>
            <person name="Gogarten J.P."/>
            <person name="Alloisio N."/>
            <person name="Bagnarol E."/>
            <person name="Bassi C.A."/>
            <person name="Berry A.M."/>
            <person name="Bickhart D.M."/>
            <person name="Choisne N."/>
            <person name="Couloux A."/>
            <person name="Cournoyer B."/>
            <person name="Cruveiller S."/>
            <person name="Daubin V."/>
            <person name="Demange N."/>
            <person name="Francino M.P."/>
            <person name="Goltsman E."/>
            <person name="Huang Y."/>
            <person name="Kopp O.R."/>
            <person name="Labarre L."/>
            <person name="Lapidus A."/>
            <person name="Lavire C."/>
            <person name="Marechal J."/>
            <person name="Martinez M."/>
            <person name="Mastronunzio J.E."/>
            <person name="Mullin B.C."/>
            <person name="Niemann J."/>
            <person name="Pujic P."/>
            <person name="Rawnsley T."/>
            <person name="Rouy Z."/>
            <person name="Schenowitz C."/>
            <person name="Sellstedt A."/>
            <person name="Tavares F."/>
            <person name="Tomkins J.P."/>
            <person name="Vallenet D."/>
            <person name="Valverde C."/>
            <person name="Wall L.G."/>
            <person name="Wang Y."/>
            <person name="Medigue C."/>
            <person name="Benson D.R."/>
        </authorList>
    </citation>
    <scope>NUCLEOTIDE SEQUENCE [LARGE SCALE GENOMIC DNA]</scope>
    <source>
        <strain evidence="2">DSM 45986 / CECT 9034 / ACN14a</strain>
    </source>
</reference>
<gene>
    <name evidence="1" type="ordered locus">FRAAL6592</name>
</gene>
<dbReference type="InterPro" id="IPR036412">
    <property type="entry name" value="HAD-like_sf"/>
</dbReference>
<dbReference type="GO" id="GO:0000287">
    <property type="term" value="F:magnesium ion binding"/>
    <property type="evidence" value="ECO:0007669"/>
    <property type="project" value="TreeGrafter"/>
</dbReference>
<dbReference type="EMBL" id="CT573213">
    <property type="protein sequence ID" value="CAJ65215.1"/>
    <property type="molecule type" value="Genomic_DNA"/>
</dbReference>
<dbReference type="Pfam" id="PF08282">
    <property type="entry name" value="Hydrolase_3"/>
    <property type="match status" value="1"/>
</dbReference>
<sequence>MLWRITMLANHDAGGLPGPCGALLVDWDIVFPPALVATDLDGTLIRSDGTVSPRTRAALRRVERSGATVVFVTGRPSRVMAGVVAQTSASGLAICANGALVFDLDTGVPVSHRFLEQATALRLARAIRAAVPDAVFAVESGVRFGREPAFETMWPDPEELVAAFPELLVALPATKLLVRRRGQPFTEVYDAIVELAGTDAVVTTSSVGLVEIAGPGVSKAVALAELAAERGMTACDVIAFGDMPNDLPMFAWAGYSVAVANAHPDVLAAADEVTASNDEDGVAIILERLFPAAG</sequence>
<dbReference type="InterPro" id="IPR000150">
    <property type="entry name" value="Cof"/>
</dbReference>
<keyword evidence="2" id="KW-1185">Reference proteome</keyword>
<dbReference type="GO" id="GO:0005829">
    <property type="term" value="C:cytosol"/>
    <property type="evidence" value="ECO:0007669"/>
    <property type="project" value="TreeGrafter"/>
</dbReference>
<dbReference type="SUPFAM" id="SSF56784">
    <property type="entry name" value="HAD-like"/>
    <property type="match status" value="1"/>
</dbReference>
<dbReference type="Proteomes" id="UP000000657">
    <property type="component" value="Chromosome"/>
</dbReference>
<evidence type="ECO:0000313" key="2">
    <source>
        <dbReference type="Proteomes" id="UP000000657"/>
    </source>
</evidence>
<dbReference type="InterPro" id="IPR006379">
    <property type="entry name" value="HAD-SF_hydro_IIB"/>
</dbReference>
<evidence type="ECO:0000313" key="1">
    <source>
        <dbReference type="EMBL" id="CAJ65215.1"/>
    </source>
</evidence>
<dbReference type="STRING" id="326424.FRAAL6592"/>
<dbReference type="PANTHER" id="PTHR10000:SF8">
    <property type="entry name" value="HAD SUPERFAMILY HYDROLASE-LIKE, TYPE 3"/>
    <property type="match status" value="1"/>
</dbReference>
<dbReference type="NCBIfam" id="TIGR00099">
    <property type="entry name" value="Cof-subfamily"/>
    <property type="match status" value="1"/>
</dbReference>
<dbReference type="AlphaFoldDB" id="Q0RBH1"/>
<dbReference type="HOGENOM" id="CLU_044146_0_0_11"/>
<dbReference type="Gene3D" id="3.40.50.1000">
    <property type="entry name" value="HAD superfamily/HAD-like"/>
    <property type="match status" value="1"/>
</dbReference>
<dbReference type="eggNOG" id="COG0561">
    <property type="taxonomic scope" value="Bacteria"/>
</dbReference>
<dbReference type="PANTHER" id="PTHR10000">
    <property type="entry name" value="PHOSPHOSERINE PHOSPHATASE"/>
    <property type="match status" value="1"/>
</dbReference>
<organism evidence="1 2">
    <name type="scientific">Frankia alni (strain DSM 45986 / CECT 9034 / ACN14a)</name>
    <dbReference type="NCBI Taxonomy" id="326424"/>
    <lineage>
        <taxon>Bacteria</taxon>
        <taxon>Bacillati</taxon>
        <taxon>Actinomycetota</taxon>
        <taxon>Actinomycetes</taxon>
        <taxon>Frankiales</taxon>
        <taxon>Frankiaceae</taxon>
        <taxon>Frankia</taxon>
    </lineage>
</organism>
<dbReference type="GO" id="GO:0016791">
    <property type="term" value="F:phosphatase activity"/>
    <property type="evidence" value="ECO:0007669"/>
    <property type="project" value="TreeGrafter"/>
</dbReference>
<dbReference type="KEGG" id="fal:FRAAL6592"/>
<name>Q0RBH1_FRAAA</name>
<dbReference type="Gene3D" id="3.30.1240.10">
    <property type="match status" value="1"/>
</dbReference>
<dbReference type="SFLD" id="SFLDS00003">
    <property type="entry name" value="Haloacid_Dehalogenase"/>
    <property type="match status" value="1"/>
</dbReference>
<dbReference type="SFLD" id="SFLDG01140">
    <property type="entry name" value="C2.B:_Phosphomannomutase_and_P"/>
    <property type="match status" value="1"/>
</dbReference>
<accession>Q0RBH1</accession>
<dbReference type="NCBIfam" id="TIGR01484">
    <property type="entry name" value="HAD-SF-IIB"/>
    <property type="match status" value="1"/>
</dbReference>
<protein>
    <recommendedName>
        <fullName evidence="3">Hydrolase</fullName>
    </recommendedName>
</protein>